<reference evidence="9 10" key="1">
    <citation type="submission" date="2020-08" db="EMBL/GenBank/DDBJ databases">
        <title>Complete Genome Sequence of Effusibacillus dendaii Strain skT53, Isolated from Farmland soil.</title>
        <authorList>
            <person name="Konishi T."/>
            <person name="Kawasaki H."/>
        </authorList>
    </citation>
    <scope>NUCLEOTIDE SEQUENCE [LARGE SCALE GENOMIC DNA]</scope>
    <source>
        <strain evidence="10">skT53</strain>
    </source>
</reference>
<protein>
    <recommendedName>
        <fullName evidence="7">Chromosome partition protein Smc</fullName>
    </recommendedName>
</protein>
<dbReference type="InterPro" id="IPR027417">
    <property type="entry name" value="P-loop_NTPase"/>
</dbReference>
<comment type="function">
    <text evidence="7">Required for chromosome condensation and partitioning.</text>
</comment>
<dbReference type="GO" id="GO:0005737">
    <property type="term" value="C:cytoplasm"/>
    <property type="evidence" value="ECO:0007669"/>
    <property type="project" value="UniProtKB-SubCell"/>
</dbReference>
<feature type="coiled-coil region" evidence="7">
    <location>
        <begin position="423"/>
        <end position="541"/>
    </location>
</feature>
<dbReference type="Gene3D" id="3.30.70.1620">
    <property type="match status" value="1"/>
</dbReference>
<evidence type="ECO:0000256" key="1">
    <source>
        <dbReference type="ARBA" id="ARBA00004496"/>
    </source>
</evidence>
<feature type="coiled-coil region" evidence="7">
    <location>
        <begin position="217"/>
        <end position="251"/>
    </location>
</feature>
<keyword evidence="2 7" id="KW-0963">Cytoplasm</keyword>
<proteinExistence type="inferred from homology"/>
<dbReference type="SUPFAM" id="SSF52540">
    <property type="entry name" value="P-loop containing nucleoside triphosphate hydrolases"/>
    <property type="match status" value="1"/>
</dbReference>
<feature type="coiled-coil region" evidence="7">
    <location>
        <begin position="284"/>
        <end position="381"/>
    </location>
</feature>
<keyword evidence="6 7" id="KW-0238">DNA-binding</keyword>
<feature type="coiled-coil region" evidence="7">
    <location>
        <begin position="733"/>
        <end position="998"/>
    </location>
</feature>
<dbReference type="KEGG" id="eff:skT53_01450"/>
<evidence type="ECO:0000313" key="9">
    <source>
        <dbReference type="EMBL" id="BCJ85160.1"/>
    </source>
</evidence>
<dbReference type="Proteomes" id="UP000593802">
    <property type="component" value="Chromosome"/>
</dbReference>
<dbReference type="AlphaFoldDB" id="A0A7I8D9F3"/>
<dbReference type="InterPro" id="IPR003395">
    <property type="entry name" value="RecF/RecN/SMC_N"/>
</dbReference>
<dbReference type="GO" id="GO:0005524">
    <property type="term" value="F:ATP binding"/>
    <property type="evidence" value="ECO:0007669"/>
    <property type="project" value="UniProtKB-UniRule"/>
</dbReference>
<keyword evidence="10" id="KW-1185">Reference proteome</keyword>
<comment type="subcellular location">
    <subcellularLocation>
        <location evidence="1 7">Cytoplasm</location>
    </subcellularLocation>
</comment>
<dbReference type="Gene3D" id="3.40.50.300">
    <property type="entry name" value="P-loop containing nucleotide triphosphate hydrolases"/>
    <property type="match status" value="2"/>
</dbReference>
<dbReference type="SUPFAM" id="SSF57997">
    <property type="entry name" value="Tropomyosin"/>
    <property type="match status" value="1"/>
</dbReference>
<keyword evidence="5 7" id="KW-0175">Coiled coil</keyword>
<dbReference type="InterPro" id="IPR011890">
    <property type="entry name" value="SMC_prok"/>
</dbReference>
<dbReference type="EMBL" id="AP023366">
    <property type="protein sequence ID" value="BCJ85160.1"/>
    <property type="molecule type" value="Genomic_DNA"/>
</dbReference>
<dbReference type="HAMAP" id="MF_01894">
    <property type="entry name" value="Smc_prok"/>
    <property type="match status" value="1"/>
</dbReference>
<dbReference type="FunFam" id="3.40.50.300:FF:000984">
    <property type="entry name" value="Chromosome partition protein Smc"/>
    <property type="match status" value="1"/>
</dbReference>
<comment type="subunit">
    <text evidence="7">Homodimer.</text>
</comment>
<evidence type="ECO:0000256" key="2">
    <source>
        <dbReference type="ARBA" id="ARBA00022490"/>
    </source>
</evidence>
<dbReference type="CDD" id="cd03278">
    <property type="entry name" value="ABC_SMC_barmotin"/>
    <property type="match status" value="2"/>
</dbReference>
<evidence type="ECO:0000256" key="5">
    <source>
        <dbReference type="ARBA" id="ARBA00023054"/>
    </source>
</evidence>
<comment type="similarity">
    <text evidence="7">Belongs to the SMC family.</text>
</comment>
<dbReference type="InterPro" id="IPR010935">
    <property type="entry name" value="SMC_hinge"/>
</dbReference>
<dbReference type="Pfam" id="PF02463">
    <property type="entry name" value="SMC_N"/>
    <property type="match status" value="1"/>
</dbReference>
<comment type="domain">
    <text evidence="7">Contains large globular domains required for ATP hydrolysis at each terminus and a third globular domain forming a flexible hinge near the middle of the molecule. These domains are separated by coiled-coil structures.</text>
</comment>
<dbReference type="GO" id="GO:0006260">
    <property type="term" value="P:DNA replication"/>
    <property type="evidence" value="ECO:0007669"/>
    <property type="project" value="UniProtKB-UniRule"/>
</dbReference>
<dbReference type="SUPFAM" id="SSF75553">
    <property type="entry name" value="Smc hinge domain"/>
    <property type="match status" value="1"/>
</dbReference>
<dbReference type="Pfam" id="PF06470">
    <property type="entry name" value="SMC_hinge"/>
    <property type="match status" value="1"/>
</dbReference>
<feature type="domain" description="SMC hinge" evidence="8">
    <location>
        <begin position="572"/>
        <end position="691"/>
    </location>
</feature>
<name>A0A7I8D9F3_9BACL</name>
<dbReference type="NCBIfam" id="TIGR02168">
    <property type="entry name" value="SMC_prok_B"/>
    <property type="match status" value="1"/>
</dbReference>
<dbReference type="InterPro" id="IPR036277">
    <property type="entry name" value="SMC_hinge_sf"/>
</dbReference>
<evidence type="ECO:0000256" key="4">
    <source>
        <dbReference type="ARBA" id="ARBA00022840"/>
    </source>
</evidence>
<dbReference type="PANTHER" id="PTHR43977">
    <property type="entry name" value="STRUCTURAL MAINTENANCE OF CHROMOSOMES PROTEIN 3"/>
    <property type="match status" value="1"/>
</dbReference>
<dbReference type="GO" id="GO:0007062">
    <property type="term" value="P:sister chromatid cohesion"/>
    <property type="evidence" value="ECO:0007669"/>
    <property type="project" value="InterPro"/>
</dbReference>
<keyword evidence="4 7" id="KW-0067">ATP-binding</keyword>
<dbReference type="Gene3D" id="1.20.1060.20">
    <property type="match status" value="1"/>
</dbReference>
<evidence type="ECO:0000256" key="7">
    <source>
        <dbReference type="HAMAP-Rule" id="MF_01894"/>
    </source>
</evidence>
<dbReference type="PIRSF" id="PIRSF005719">
    <property type="entry name" value="SMC"/>
    <property type="match status" value="1"/>
</dbReference>
<gene>
    <name evidence="7 9" type="primary">smc</name>
    <name evidence="9" type="ORF">skT53_01450</name>
</gene>
<evidence type="ECO:0000313" key="10">
    <source>
        <dbReference type="Proteomes" id="UP000593802"/>
    </source>
</evidence>
<dbReference type="GO" id="GO:0007059">
    <property type="term" value="P:chromosome segregation"/>
    <property type="evidence" value="ECO:0007669"/>
    <property type="project" value="UniProtKB-UniRule"/>
</dbReference>
<dbReference type="GO" id="GO:0003677">
    <property type="term" value="F:DNA binding"/>
    <property type="evidence" value="ECO:0007669"/>
    <property type="project" value="UniProtKB-UniRule"/>
</dbReference>
<sequence length="1242" mass="140737">MQSDMLLWTQVPEGHKSRLGTIGAKSCYVPKGHKSRHGNKLPGLAMEGSSLFLKRMELIGFKSFADRTELEFVPGVTAVVGPNGSGKSNISDAIRWVLGEQSAKSLRGGKMEDVIFAGSDSRKAVNYCEVSLTLDNQDQALPLEFSEVTVARRVYRSGEGEYFINKQACRLKDIVELFMDTGLGKEAYSIIGQGRIDEILSNKAEDRRGIFEEAAGIVKYKARKREAEKKLDETSNNLLRISDIISELENQIGPMFEQSEKAKLYKQHKADLEKKEIALYVYDIEQLNDRWNQQKQQADKLQDEQTKQSAHVSTVESQYEQFRWQAEQLDKMMEESNKKHVEVVAEYEKAEGRREVLQERLRNLTAAHQDLQAERTKLVNEQAEKEGLLAAERDKLTSIGEKRDASKCLLDEKLASAEGFADRTELEAEIERIKGDLIEKLNETAGKRNEQKNIDTSLSNLQRRMEKLQADETELRQRLESLQQSIESGRSTLGDQRNQEQQLVQRAEEIRLSSNRQTEQKERLMNELRQLQTEHAASRSRHDLLNDMRQEYDGFSHGVRTVLQAAGKGRLQGVHGAVAELLKVPTEYETAIETALGGALQNIVVETEKAGRDAILFLKSSGGGRATFMPLDVMKSRILPRGERNAIENHPGYVGIAAEMIRFDDRFRSIAEYLLGQVVIAKTIQDANQLARILQYRTRIVTLDGDVVNPGGSMTGGSQQKKGTSLLGRQREIEEMAGKIKRLSDRIAVLQNKLAEFADRERQALQEQESVAEQLQAQREQLQSTEAQVRELDVQIQSVNERLQLVLLEMEQYQKEASDLERKQEMIQAELETLAVEVEQMSGRVDELQQVLKQQQTAREDVSEEVTELKVQLAGLEQEFTAVRANVSRLEKELALTVQEMSDKEQEAASLTERIEQTESEWNAACQQLSLLEQRKEAAQKALDEELVRKQDLQKRMADEEHKVREARLTQKNLENQLHEVEVKLNRLDVELNNALSKLAEEYRISFELAKERYPVPEDPSLAKREAAELRRKIESLGTVNLGAIEEYARMQERLGFLSEQRDDLLTSKEKLQQVIAEIDEEMGRRFQETFTAIREQFQTVFSRLFGGGRADLVLVDPQSPLTTGIDIMAQPPGKKLQNLGLLSGGERALTAMALLFAILHVKPVPFCVLDEVEAALDEANVFRFAEYLREFAAQTQFICITHRKGTMENADVLYGVTMEESGVSKLMSVKLLEQDEVPSAS</sequence>
<organism evidence="9 10">
    <name type="scientific">Effusibacillus dendaii</name>
    <dbReference type="NCBI Taxonomy" id="2743772"/>
    <lineage>
        <taxon>Bacteria</taxon>
        <taxon>Bacillati</taxon>
        <taxon>Bacillota</taxon>
        <taxon>Bacilli</taxon>
        <taxon>Bacillales</taxon>
        <taxon>Alicyclobacillaceae</taxon>
        <taxon>Effusibacillus</taxon>
    </lineage>
</organism>
<dbReference type="GO" id="GO:0030261">
    <property type="term" value="P:chromosome condensation"/>
    <property type="evidence" value="ECO:0007669"/>
    <property type="project" value="InterPro"/>
</dbReference>
<keyword evidence="3 7" id="KW-0547">Nucleotide-binding</keyword>
<accession>A0A7I8D9F3</accession>
<dbReference type="InterPro" id="IPR024704">
    <property type="entry name" value="SMC"/>
</dbReference>
<dbReference type="GO" id="GO:0016887">
    <property type="term" value="F:ATP hydrolysis activity"/>
    <property type="evidence" value="ECO:0007669"/>
    <property type="project" value="InterPro"/>
</dbReference>
<evidence type="ECO:0000256" key="6">
    <source>
        <dbReference type="ARBA" id="ARBA00023125"/>
    </source>
</evidence>
<dbReference type="SMART" id="SM00968">
    <property type="entry name" value="SMC_hinge"/>
    <property type="match status" value="1"/>
</dbReference>
<dbReference type="Gene3D" id="1.10.287.1490">
    <property type="match status" value="1"/>
</dbReference>
<evidence type="ECO:0000259" key="8">
    <source>
        <dbReference type="SMART" id="SM00968"/>
    </source>
</evidence>
<evidence type="ECO:0000256" key="3">
    <source>
        <dbReference type="ARBA" id="ARBA00022741"/>
    </source>
</evidence>
<dbReference type="GO" id="GO:0005694">
    <property type="term" value="C:chromosome"/>
    <property type="evidence" value="ECO:0007669"/>
    <property type="project" value="InterPro"/>
</dbReference>
<feature type="binding site" evidence="7">
    <location>
        <begin position="82"/>
        <end position="89"/>
    </location>
    <ligand>
        <name>ATP</name>
        <dbReference type="ChEBI" id="CHEBI:30616"/>
    </ligand>
</feature>
<dbReference type="FunFam" id="3.40.50.300:FF:000901">
    <property type="entry name" value="Chromosome partition protein Smc"/>
    <property type="match status" value="1"/>
</dbReference>